<dbReference type="GO" id="GO:0043565">
    <property type="term" value="F:sequence-specific DNA binding"/>
    <property type="evidence" value="ECO:0007669"/>
    <property type="project" value="InterPro"/>
</dbReference>
<dbReference type="PANTHER" id="PTHR43280:SF28">
    <property type="entry name" value="HTH-TYPE TRANSCRIPTIONAL ACTIVATOR RHAS"/>
    <property type="match status" value="1"/>
</dbReference>
<feature type="domain" description="HTH araC/xylS-type" evidence="4">
    <location>
        <begin position="188"/>
        <end position="291"/>
    </location>
</feature>
<dbReference type="PANTHER" id="PTHR43280">
    <property type="entry name" value="ARAC-FAMILY TRANSCRIPTIONAL REGULATOR"/>
    <property type="match status" value="1"/>
</dbReference>
<protein>
    <submittedName>
        <fullName evidence="5">AraC family transcriptional regulator</fullName>
    </submittedName>
</protein>
<proteinExistence type="predicted"/>
<evidence type="ECO:0000256" key="2">
    <source>
        <dbReference type="ARBA" id="ARBA00023125"/>
    </source>
</evidence>
<keyword evidence="1" id="KW-0805">Transcription regulation</keyword>
<dbReference type="Gene3D" id="2.60.120.10">
    <property type="entry name" value="Jelly Rolls"/>
    <property type="match status" value="1"/>
</dbReference>
<dbReference type="Gene3D" id="1.10.10.60">
    <property type="entry name" value="Homeodomain-like"/>
    <property type="match status" value="2"/>
</dbReference>
<sequence>MSILKDAKRLPAIDWKLSFFGGHTQEVDEGWSVAEDKHLAFELIYVIQGSEDVIIDKTCYHLEASDMVIIPPNSLHKIQAGPRLHYFCTHFDIDDPDFVSDMINYSDIKITPQSSFFIAIKEVIQRWIQLINNPAIKEFEKKMHIQILLSQFLLILNHEIEKKKQQQLFQENSNLTIHYAKTISKKIQLELQKIWKDPQKQRCLSDISIKELIEEIGIQASYGSTLFKRVYGLSPKKYESSLILKEAKNLLKIHSLSIEEISEQLRFNSLASFSKQFKRWVNMSPQQYRNKYYKSLKENE</sequence>
<keyword evidence="3" id="KW-0804">Transcription</keyword>
<dbReference type="AlphaFoldDB" id="A0AAW8UNG8"/>
<keyword evidence="2" id="KW-0238">DNA-binding</keyword>
<dbReference type="SMART" id="SM00342">
    <property type="entry name" value="HTH_ARAC"/>
    <property type="match status" value="1"/>
</dbReference>
<dbReference type="InterPro" id="IPR003313">
    <property type="entry name" value="AraC-bd"/>
</dbReference>
<dbReference type="EMBL" id="JARQDV010000004">
    <property type="protein sequence ID" value="MDT2964933.1"/>
    <property type="molecule type" value="Genomic_DNA"/>
</dbReference>
<dbReference type="InterPro" id="IPR009057">
    <property type="entry name" value="Homeodomain-like_sf"/>
</dbReference>
<dbReference type="SUPFAM" id="SSF46689">
    <property type="entry name" value="Homeodomain-like"/>
    <property type="match status" value="1"/>
</dbReference>
<dbReference type="Proteomes" id="UP001268896">
    <property type="component" value="Unassembled WGS sequence"/>
</dbReference>
<comment type="caution">
    <text evidence="5">The sequence shown here is derived from an EMBL/GenBank/DDBJ whole genome shotgun (WGS) entry which is preliminary data.</text>
</comment>
<dbReference type="Pfam" id="PF12833">
    <property type="entry name" value="HTH_18"/>
    <property type="match status" value="1"/>
</dbReference>
<dbReference type="InterPro" id="IPR037923">
    <property type="entry name" value="HTH-like"/>
</dbReference>
<dbReference type="SUPFAM" id="SSF51215">
    <property type="entry name" value="Regulatory protein AraC"/>
    <property type="match status" value="1"/>
</dbReference>
<dbReference type="GO" id="GO:0003700">
    <property type="term" value="F:DNA-binding transcription factor activity"/>
    <property type="evidence" value="ECO:0007669"/>
    <property type="project" value="InterPro"/>
</dbReference>
<organism evidence="5 6">
    <name type="scientific">Enterococcus casseliflavus</name>
    <name type="common">Enterococcus flavescens</name>
    <dbReference type="NCBI Taxonomy" id="37734"/>
    <lineage>
        <taxon>Bacteria</taxon>
        <taxon>Bacillati</taxon>
        <taxon>Bacillota</taxon>
        <taxon>Bacilli</taxon>
        <taxon>Lactobacillales</taxon>
        <taxon>Enterococcaceae</taxon>
        <taxon>Enterococcus</taxon>
    </lineage>
</organism>
<evidence type="ECO:0000259" key="4">
    <source>
        <dbReference type="PROSITE" id="PS01124"/>
    </source>
</evidence>
<name>A0AAW8UNG8_ENTCA</name>
<evidence type="ECO:0000313" key="5">
    <source>
        <dbReference type="EMBL" id="MDT2964933.1"/>
    </source>
</evidence>
<evidence type="ECO:0000256" key="3">
    <source>
        <dbReference type="ARBA" id="ARBA00023163"/>
    </source>
</evidence>
<evidence type="ECO:0000256" key="1">
    <source>
        <dbReference type="ARBA" id="ARBA00023015"/>
    </source>
</evidence>
<dbReference type="RefSeq" id="WP_087627344.1">
    <property type="nucleotide sequence ID" value="NZ_JAMWTD010000011.1"/>
</dbReference>
<reference evidence="5" key="1">
    <citation type="submission" date="2023-03" db="EMBL/GenBank/DDBJ databases">
        <authorList>
            <person name="Shen W."/>
            <person name="Cai J."/>
        </authorList>
    </citation>
    <scope>NUCLEOTIDE SEQUENCE</scope>
    <source>
        <strain evidence="5">K72-2</strain>
    </source>
</reference>
<gene>
    <name evidence="5" type="ORF">P7I32_09920</name>
</gene>
<accession>A0AAW8UNG8</accession>
<dbReference type="InterPro" id="IPR018060">
    <property type="entry name" value="HTH_AraC"/>
</dbReference>
<dbReference type="PROSITE" id="PS01124">
    <property type="entry name" value="HTH_ARAC_FAMILY_2"/>
    <property type="match status" value="1"/>
</dbReference>
<evidence type="ECO:0000313" key="6">
    <source>
        <dbReference type="Proteomes" id="UP001268896"/>
    </source>
</evidence>
<dbReference type="Pfam" id="PF02311">
    <property type="entry name" value="AraC_binding"/>
    <property type="match status" value="1"/>
</dbReference>
<dbReference type="InterPro" id="IPR014710">
    <property type="entry name" value="RmlC-like_jellyroll"/>
</dbReference>